<dbReference type="Pfam" id="PF01040">
    <property type="entry name" value="UbiA"/>
    <property type="match status" value="1"/>
</dbReference>
<feature type="transmembrane region" description="Helical" evidence="6">
    <location>
        <begin position="274"/>
        <end position="292"/>
    </location>
</feature>
<feature type="transmembrane region" description="Helical" evidence="6">
    <location>
        <begin position="113"/>
        <end position="137"/>
    </location>
</feature>
<dbReference type="EMBL" id="JAEUGD010000031">
    <property type="protein sequence ID" value="MBL6446550.1"/>
    <property type="molecule type" value="Genomic_DNA"/>
</dbReference>
<feature type="transmembrane region" description="Helical" evidence="6">
    <location>
        <begin position="144"/>
        <end position="163"/>
    </location>
</feature>
<reference evidence="7" key="1">
    <citation type="submission" date="2021-01" db="EMBL/GenBank/DDBJ databases">
        <title>Fulvivirga kasyanovii gen. nov., sp nov., a novel member of the phylum Bacteroidetes isolated from seawater in a mussel farm.</title>
        <authorList>
            <person name="Zhao L.-H."/>
            <person name="Wang Z.-J."/>
        </authorList>
    </citation>
    <scope>NUCLEOTIDE SEQUENCE</scope>
    <source>
        <strain evidence="7">29W222</strain>
    </source>
</reference>
<protein>
    <submittedName>
        <fullName evidence="7">Geranylgeranylglycerol-phosphate geranylgeranyltransferase</fullName>
    </submittedName>
</protein>
<dbReference type="CDD" id="cd13961">
    <property type="entry name" value="PT_UbiA_DGGGPS"/>
    <property type="match status" value="1"/>
</dbReference>
<gene>
    <name evidence="7" type="ORF">JMN32_09530</name>
</gene>
<keyword evidence="4 6" id="KW-1133">Transmembrane helix</keyword>
<dbReference type="NCBIfam" id="NF009513">
    <property type="entry name" value="PRK12872.1-3"/>
    <property type="match status" value="1"/>
</dbReference>
<dbReference type="InterPro" id="IPR044878">
    <property type="entry name" value="UbiA_sf"/>
</dbReference>
<evidence type="ECO:0000256" key="2">
    <source>
        <dbReference type="ARBA" id="ARBA00022475"/>
    </source>
</evidence>
<dbReference type="Gene3D" id="1.20.120.1780">
    <property type="entry name" value="UbiA prenyltransferase"/>
    <property type="match status" value="1"/>
</dbReference>
<keyword evidence="5 6" id="KW-0472">Membrane</keyword>
<comment type="subcellular location">
    <subcellularLocation>
        <location evidence="1">Membrane</location>
        <topology evidence="1">Multi-pass membrane protein</topology>
    </subcellularLocation>
</comment>
<comment type="caution">
    <text evidence="7">The sequence shown here is derived from an EMBL/GenBank/DDBJ whole genome shotgun (WGS) entry which is preliminary data.</text>
</comment>
<organism evidence="7 8">
    <name type="scientific">Fulvivirga marina</name>
    <dbReference type="NCBI Taxonomy" id="2494733"/>
    <lineage>
        <taxon>Bacteria</taxon>
        <taxon>Pseudomonadati</taxon>
        <taxon>Bacteroidota</taxon>
        <taxon>Cytophagia</taxon>
        <taxon>Cytophagales</taxon>
        <taxon>Fulvivirgaceae</taxon>
        <taxon>Fulvivirga</taxon>
    </lineage>
</organism>
<feature type="transmembrane region" description="Helical" evidence="6">
    <location>
        <begin position="244"/>
        <end position="262"/>
    </location>
</feature>
<dbReference type="InterPro" id="IPR050475">
    <property type="entry name" value="Prenyltransferase_related"/>
</dbReference>
<dbReference type="RefSeq" id="WP_202856083.1">
    <property type="nucleotide sequence ID" value="NZ_JAEUGD010000031.1"/>
</dbReference>
<evidence type="ECO:0000313" key="8">
    <source>
        <dbReference type="Proteomes" id="UP000614216"/>
    </source>
</evidence>
<evidence type="ECO:0000256" key="4">
    <source>
        <dbReference type="ARBA" id="ARBA00022989"/>
    </source>
</evidence>
<dbReference type="InterPro" id="IPR000537">
    <property type="entry name" value="UbiA_prenyltransferase"/>
</dbReference>
<name>A0A937FY68_9BACT</name>
<sequence length="296" mass="33777">MESSSRYRPNNFSLSGFIQLTRFWNLWIIVFAQYFTALFLIRAERSISYYLASHELFLLSLSSVLVAAAGYIINDYYDVKIDLINKPHRVVVGKVLKRRVAMVAHTVLNFTGIGLGFLLSWEIGIINFTSALLLWLYSNQLKRMPFIGNFVVAILTGLSIYIVEILFRSGNLLVVAYALFAFVFTLIREIIKDMEDLKGDATFGCRTLPVVYGLRKTKNVVYILSLAFFIGQCFLAYIFVGKEVTLFCLLLVVPLSFLAYKLSRADTIKDLSYLSNYCKLIMFLGILSMILFNKII</sequence>
<feature type="transmembrane region" description="Helical" evidence="6">
    <location>
        <begin position="169"/>
        <end position="187"/>
    </location>
</feature>
<dbReference type="PANTHER" id="PTHR42723">
    <property type="entry name" value="CHLOROPHYLL SYNTHASE"/>
    <property type="match status" value="1"/>
</dbReference>
<evidence type="ECO:0000256" key="1">
    <source>
        <dbReference type="ARBA" id="ARBA00004141"/>
    </source>
</evidence>
<evidence type="ECO:0000256" key="5">
    <source>
        <dbReference type="ARBA" id="ARBA00023136"/>
    </source>
</evidence>
<accession>A0A937FY68</accession>
<dbReference type="Proteomes" id="UP000614216">
    <property type="component" value="Unassembled WGS sequence"/>
</dbReference>
<evidence type="ECO:0000256" key="6">
    <source>
        <dbReference type="SAM" id="Phobius"/>
    </source>
</evidence>
<feature type="transmembrane region" description="Helical" evidence="6">
    <location>
        <begin position="24"/>
        <end position="43"/>
    </location>
</feature>
<evidence type="ECO:0000256" key="3">
    <source>
        <dbReference type="ARBA" id="ARBA00022692"/>
    </source>
</evidence>
<dbReference type="Gene3D" id="1.10.357.140">
    <property type="entry name" value="UbiA prenyltransferase"/>
    <property type="match status" value="1"/>
</dbReference>
<feature type="transmembrane region" description="Helical" evidence="6">
    <location>
        <begin position="55"/>
        <end position="73"/>
    </location>
</feature>
<dbReference type="AlphaFoldDB" id="A0A937FY68"/>
<dbReference type="PANTHER" id="PTHR42723:SF1">
    <property type="entry name" value="CHLOROPHYLL SYNTHASE, CHLOROPLASTIC"/>
    <property type="match status" value="1"/>
</dbReference>
<proteinExistence type="predicted"/>
<keyword evidence="2" id="KW-1003">Cell membrane</keyword>
<keyword evidence="3 6" id="KW-0812">Transmembrane</keyword>
<keyword evidence="8" id="KW-1185">Reference proteome</keyword>
<dbReference type="GO" id="GO:0016765">
    <property type="term" value="F:transferase activity, transferring alkyl or aryl (other than methyl) groups"/>
    <property type="evidence" value="ECO:0007669"/>
    <property type="project" value="InterPro"/>
</dbReference>
<feature type="transmembrane region" description="Helical" evidence="6">
    <location>
        <begin position="220"/>
        <end position="238"/>
    </location>
</feature>
<evidence type="ECO:0000313" key="7">
    <source>
        <dbReference type="EMBL" id="MBL6446550.1"/>
    </source>
</evidence>
<dbReference type="GO" id="GO:0016020">
    <property type="term" value="C:membrane"/>
    <property type="evidence" value="ECO:0007669"/>
    <property type="project" value="UniProtKB-SubCell"/>
</dbReference>